<organism evidence="6 7">
    <name type="scientific">Megamonas hypermegale</name>
    <dbReference type="NCBI Taxonomy" id="158847"/>
    <lineage>
        <taxon>Bacteria</taxon>
        <taxon>Bacillati</taxon>
        <taxon>Bacillota</taxon>
        <taxon>Negativicutes</taxon>
        <taxon>Selenomonadales</taxon>
        <taxon>Selenomonadaceae</taxon>
        <taxon>Megamonas</taxon>
    </lineage>
</organism>
<dbReference type="AlphaFoldDB" id="A0A378NU21"/>
<dbReference type="RefSeq" id="WP_115152032.1">
    <property type="nucleotide sequence ID" value="NZ_UGPP01000001.1"/>
</dbReference>
<feature type="domain" description="Carbohydrate kinase FGGY N-terminal" evidence="4">
    <location>
        <begin position="17"/>
        <end position="243"/>
    </location>
</feature>
<dbReference type="SUPFAM" id="SSF53067">
    <property type="entry name" value="Actin-like ATPase domain"/>
    <property type="match status" value="2"/>
</dbReference>
<dbReference type="CDD" id="cd07809">
    <property type="entry name" value="ASKHA_NBD_FGGY_BaXK-like"/>
    <property type="match status" value="1"/>
</dbReference>
<protein>
    <submittedName>
        <fullName evidence="6">Xylulose kinase</fullName>
        <ecNumber evidence="6">2.7.1.17</ecNumber>
    </submittedName>
</protein>
<evidence type="ECO:0000256" key="3">
    <source>
        <dbReference type="ARBA" id="ARBA00022777"/>
    </source>
</evidence>
<dbReference type="PANTHER" id="PTHR43095">
    <property type="entry name" value="SUGAR KINASE"/>
    <property type="match status" value="1"/>
</dbReference>
<dbReference type="EMBL" id="UGPP01000001">
    <property type="protein sequence ID" value="STY71864.1"/>
    <property type="molecule type" value="Genomic_DNA"/>
</dbReference>
<proteinExistence type="inferred from homology"/>
<comment type="similarity">
    <text evidence="1">Belongs to the FGGY kinase family.</text>
</comment>
<gene>
    <name evidence="6" type="primary">xylB_1</name>
    <name evidence="6" type="ORF">NCTC10571_02041</name>
</gene>
<dbReference type="InterPro" id="IPR018485">
    <property type="entry name" value="FGGY_C"/>
</dbReference>
<reference evidence="6 7" key="1">
    <citation type="submission" date="2018-06" db="EMBL/GenBank/DDBJ databases">
        <authorList>
            <consortium name="Pathogen Informatics"/>
            <person name="Doyle S."/>
        </authorList>
    </citation>
    <scope>NUCLEOTIDE SEQUENCE [LARGE SCALE GENOMIC DNA]</scope>
    <source>
        <strain evidence="6 7">NCTC10571</strain>
    </source>
</reference>
<evidence type="ECO:0000256" key="1">
    <source>
        <dbReference type="ARBA" id="ARBA00009156"/>
    </source>
</evidence>
<dbReference type="STRING" id="1122216.GCA_000423385_01262"/>
<dbReference type="Gene3D" id="3.30.420.40">
    <property type="match status" value="2"/>
</dbReference>
<keyword evidence="2 6" id="KW-0808">Transferase</keyword>
<sequence>MQTNEMIKSNIEQGLTTLGIEFGSTRIKAVLINTDHEPIAVGAYDWENSLIDGIWTYSEEEIWAGLQGCYKNLVEEVKAKYDVTITKLAGLGFSAMMHGYLAFDEKDTLLVPFRTWRNNITGQASHELIKLFNYNVPQRFSIAHLYQAILNNEEHVDKIKFFTTLAGFVHWKLSGEKVLGIGDASGMFPIDINTKDYNEKMLADFDAHIADKNYPWSIREILPKVLVAGENAGYLTAEGAKLLDPTGTLQAGTPMCPPEGDAGTGMVATNTVTKRTGNVSAGTSVFAMIVLERDLSKVYEELDMVTTPAGDLVAMAHSNNCTTDLNSWISLFHECLTSFGVKVDANELFSTLYNKALEGDADCGGLLAYCYHSGEHITGFTEGRPLFVRKSDSKFNLANFIRVHLSTALGAMKTGLDILTKEENVTIEQILGHGGLFKTKGVGQTIMANAIGAPVTVMETAGEGGAWGIALLADYMNNKENLSLDEYLSTKVFKNSVAETIAPTKEGIEGFETFMTRYRNGLAIEQSAIDNLK</sequence>
<accession>A0A378NU21</accession>
<dbReference type="Proteomes" id="UP000255234">
    <property type="component" value="Unassembled WGS sequence"/>
</dbReference>
<name>A0A378NU21_9FIRM</name>
<dbReference type="GO" id="GO:0004856">
    <property type="term" value="F:D-xylulokinase activity"/>
    <property type="evidence" value="ECO:0007669"/>
    <property type="project" value="UniProtKB-EC"/>
</dbReference>
<evidence type="ECO:0000256" key="2">
    <source>
        <dbReference type="ARBA" id="ARBA00022679"/>
    </source>
</evidence>
<evidence type="ECO:0000313" key="7">
    <source>
        <dbReference type="Proteomes" id="UP000255234"/>
    </source>
</evidence>
<dbReference type="Pfam" id="PF00370">
    <property type="entry name" value="FGGY_N"/>
    <property type="match status" value="1"/>
</dbReference>
<dbReference type="PANTHER" id="PTHR43095:SF5">
    <property type="entry name" value="XYLULOSE KINASE"/>
    <property type="match status" value="1"/>
</dbReference>
<dbReference type="Pfam" id="PF02782">
    <property type="entry name" value="FGGY_C"/>
    <property type="match status" value="1"/>
</dbReference>
<dbReference type="InterPro" id="IPR050406">
    <property type="entry name" value="FGGY_Carb_Kinase"/>
</dbReference>
<feature type="domain" description="Carbohydrate kinase FGGY C-terminal" evidence="5">
    <location>
        <begin position="278"/>
        <end position="473"/>
    </location>
</feature>
<dbReference type="InterPro" id="IPR043129">
    <property type="entry name" value="ATPase_NBD"/>
</dbReference>
<dbReference type="EC" id="2.7.1.17" evidence="6"/>
<evidence type="ECO:0000313" key="6">
    <source>
        <dbReference type="EMBL" id="STY71864.1"/>
    </source>
</evidence>
<keyword evidence="3 6" id="KW-0418">Kinase</keyword>
<dbReference type="InterPro" id="IPR018484">
    <property type="entry name" value="FGGY_N"/>
</dbReference>
<evidence type="ECO:0000259" key="4">
    <source>
        <dbReference type="Pfam" id="PF00370"/>
    </source>
</evidence>
<evidence type="ECO:0000259" key="5">
    <source>
        <dbReference type="Pfam" id="PF02782"/>
    </source>
</evidence>